<dbReference type="Pfam" id="PF07690">
    <property type="entry name" value="MFS_1"/>
    <property type="match status" value="1"/>
</dbReference>
<feature type="transmembrane region" description="Helical" evidence="6">
    <location>
        <begin position="148"/>
        <end position="168"/>
    </location>
</feature>
<proteinExistence type="predicted"/>
<evidence type="ECO:0000313" key="9">
    <source>
        <dbReference type="Proteomes" id="UP000585638"/>
    </source>
</evidence>
<dbReference type="EMBL" id="JACHIR010000003">
    <property type="protein sequence ID" value="MBB5897614.1"/>
    <property type="molecule type" value="Genomic_DNA"/>
</dbReference>
<feature type="transmembrane region" description="Helical" evidence="6">
    <location>
        <begin position="212"/>
        <end position="232"/>
    </location>
</feature>
<evidence type="ECO:0000256" key="2">
    <source>
        <dbReference type="ARBA" id="ARBA00022475"/>
    </source>
</evidence>
<keyword evidence="4 6" id="KW-1133">Transmembrane helix</keyword>
<dbReference type="InterPro" id="IPR011701">
    <property type="entry name" value="MFS"/>
</dbReference>
<feature type="transmembrane region" description="Helical" evidence="6">
    <location>
        <begin position="344"/>
        <end position="366"/>
    </location>
</feature>
<reference evidence="8 9" key="1">
    <citation type="submission" date="2020-08" db="EMBL/GenBank/DDBJ databases">
        <title>Sequencing the genomes of 1000 actinobacteria strains.</title>
        <authorList>
            <person name="Klenk H.-P."/>
        </authorList>
    </citation>
    <scope>NUCLEOTIDE SEQUENCE [LARGE SCALE GENOMIC DNA]</scope>
    <source>
        <strain evidence="8 9">DSM 43851</strain>
    </source>
</reference>
<feature type="transmembrane region" description="Helical" evidence="6">
    <location>
        <begin position="283"/>
        <end position="304"/>
    </location>
</feature>
<dbReference type="GO" id="GO:0022857">
    <property type="term" value="F:transmembrane transporter activity"/>
    <property type="evidence" value="ECO:0007669"/>
    <property type="project" value="InterPro"/>
</dbReference>
<organism evidence="8 9">
    <name type="scientific">Kutzneria kofuensis</name>
    <dbReference type="NCBI Taxonomy" id="103725"/>
    <lineage>
        <taxon>Bacteria</taxon>
        <taxon>Bacillati</taxon>
        <taxon>Actinomycetota</taxon>
        <taxon>Actinomycetes</taxon>
        <taxon>Pseudonocardiales</taxon>
        <taxon>Pseudonocardiaceae</taxon>
        <taxon>Kutzneria</taxon>
    </lineage>
</organism>
<dbReference type="InterPro" id="IPR036259">
    <property type="entry name" value="MFS_trans_sf"/>
</dbReference>
<dbReference type="AlphaFoldDB" id="A0A7W9KRX3"/>
<dbReference type="GO" id="GO:0005886">
    <property type="term" value="C:plasma membrane"/>
    <property type="evidence" value="ECO:0007669"/>
    <property type="project" value="UniProtKB-SubCell"/>
</dbReference>
<dbReference type="PANTHER" id="PTHR23513:SF11">
    <property type="entry name" value="STAPHYLOFERRIN A TRANSPORTER"/>
    <property type="match status" value="1"/>
</dbReference>
<feature type="transmembrane region" description="Helical" evidence="6">
    <location>
        <begin position="310"/>
        <end position="332"/>
    </location>
</feature>
<gene>
    <name evidence="8" type="ORF">BJ998_008873</name>
</gene>
<dbReference type="SUPFAM" id="SSF103473">
    <property type="entry name" value="MFS general substrate transporter"/>
    <property type="match status" value="1"/>
</dbReference>
<evidence type="ECO:0000256" key="5">
    <source>
        <dbReference type="ARBA" id="ARBA00023136"/>
    </source>
</evidence>
<evidence type="ECO:0000256" key="1">
    <source>
        <dbReference type="ARBA" id="ARBA00004651"/>
    </source>
</evidence>
<keyword evidence="2" id="KW-1003">Cell membrane</keyword>
<dbReference type="CDD" id="cd06173">
    <property type="entry name" value="MFS_MefA_like"/>
    <property type="match status" value="1"/>
</dbReference>
<evidence type="ECO:0000256" key="3">
    <source>
        <dbReference type="ARBA" id="ARBA00022692"/>
    </source>
</evidence>
<feature type="transmembrane region" description="Helical" evidence="6">
    <location>
        <begin position="372"/>
        <end position="393"/>
    </location>
</feature>
<name>A0A7W9KRX3_9PSEU</name>
<evidence type="ECO:0000313" key="8">
    <source>
        <dbReference type="EMBL" id="MBB5897614.1"/>
    </source>
</evidence>
<keyword evidence="5 6" id="KW-0472">Membrane</keyword>
<dbReference type="PANTHER" id="PTHR23513">
    <property type="entry name" value="INTEGRAL MEMBRANE EFFLUX PROTEIN-RELATED"/>
    <property type="match status" value="1"/>
</dbReference>
<comment type="subcellular location">
    <subcellularLocation>
        <location evidence="1">Cell membrane</location>
        <topology evidence="1">Multi-pass membrane protein</topology>
    </subcellularLocation>
</comment>
<evidence type="ECO:0000259" key="7">
    <source>
        <dbReference type="PROSITE" id="PS50850"/>
    </source>
</evidence>
<dbReference type="RefSeq" id="WP_184870072.1">
    <property type="nucleotide sequence ID" value="NZ_JACHIR010000003.1"/>
</dbReference>
<dbReference type="InterPro" id="IPR020846">
    <property type="entry name" value="MFS_dom"/>
</dbReference>
<protein>
    <submittedName>
        <fullName evidence="8">MFS family permease</fullName>
    </submittedName>
</protein>
<accession>A0A7W9KRX3</accession>
<feature type="transmembrane region" description="Helical" evidence="6">
    <location>
        <begin position="252"/>
        <end position="276"/>
    </location>
</feature>
<keyword evidence="9" id="KW-1185">Reference proteome</keyword>
<feature type="domain" description="Major facilitator superfamily (MFS) profile" evidence="7">
    <location>
        <begin position="219"/>
        <end position="416"/>
    </location>
</feature>
<feature type="transmembrane region" description="Helical" evidence="6">
    <location>
        <begin position="41"/>
        <end position="62"/>
    </location>
</feature>
<keyword evidence="3 6" id="KW-0812">Transmembrane</keyword>
<comment type="caution">
    <text evidence="8">The sequence shown here is derived from an EMBL/GenBank/DDBJ whole genome shotgun (WGS) entry which is preliminary data.</text>
</comment>
<evidence type="ECO:0000256" key="6">
    <source>
        <dbReference type="SAM" id="Phobius"/>
    </source>
</evidence>
<dbReference type="Gene3D" id="1.20.1250.20">
    <property type="entry name" value="MFS general substrate transporter like domains"/>
    <property type="match status" value="1"/>
</dbReference>
<evidence type="ECO:0000256" key="4">
    <source>
        <dbReference type="ARBA" id="ARBA00022989"/>
    </source>
</evidence>
<dbReference type="Proteomes" id="UP000585638">
    <property type="component" value="Unassembled WGS sequence"/>
</dbReference>
<dbReference type="PROSITE" id="PS50850">
    <property type="entry name" value="MFS"/>
    <property type="match status" value="1"/>
</dbReference>
<sequence>MRTPLLALLAGTTVSLVGTAMTVLAIPWFVLHTTGSAAQTGLVAAAEVAGLTVAAALGGPIVDRIQPRSVSVGSDVLAAIAVGLVPALTMLQVLPLWALVLLTALLGLTRGPGATAQDALLPSTAKLAGTPISRASSWFEGSARAGRLVGGMSAGALIAFLGPAQVLYVDSATYLASALLTAVFIRVRLAREEPSAWSARGHFAELREGLRYLRGDGLLAAVVGMVMLTNALDGAYTSVLLPAFGEQVLHSSVLLGLVAGTSSAAALCGVMAYGAVGDRLPKWGTYATAFLLAGAPRLLVMASAPPVPVLLAVIAVTSFAFGMINPILLSQLFTRVPETMRGRVFGVVAAGALAGMPVGALLGGVVVQLAGLTAALLAAAALYLTATLCPFVFPVWRQLDGKVGESSGDHVGGAVA</sequence>